<accession>A0AAV9WTJ3</accession>
<dbReference type="AlphaFoldDB" id="A0AAV9WTJ3"/>
<dbReference type="Proteomes" id="UP001365542">
    <property type="component" value="Unassembled WGS sequence"/>
</dbReference>
<name>A0AAV9WTJ3_9PEZI</name>
<sequence length="253" mass="29070">MMASDEFKINENFNRYSNGRRYLPLACPPEESPTKSLAENLAEYRELCYKVAYEYYRSQDYTKEEIIEVLFEAAPARRDSVSVVESNLRKLARALDEPEVPIDLSEFWQLAYSLSTEDIYANFVWISPLNDVLKEVGSCDAADLKNSLEGDYGFGRYGIKVGKMFDLGDDHNGNWLFMAQLSIEEEGEKVIEWKICYCTPGDSTSVFDSVNQLIERQIMGIKCGKKYQNIWKLDFPPMEEMILVEDDESSVPS</sequence>
<evidence type="ECO:0008006" key="3">
    <source>
        <dbReference type="Google" id="ProtNLM"/>
    </source>
</evidence>
<keyword evidence="2" id="KW-1185">Reference proteome</keyword>
<dbReference type="EMBL" id="JAVHJO010000017">
    <property type="protein sequence ID" value="KAK6525396.1"/>
    <property type="molecule type" value="Genomic_DNA"/>
</dbReference>
<comment type="caution">
    <text evidence="1">The sequence shown here is derived from an EMBL/GenBank/DDBJ whole genome shotgun (WGS) entry which is preliminary data.</text>
</comment>
<evidence type="ECO:0000313" key="1">
    <source>
        <dbReference type="EMBL" id="KAK6525396.1"/>
    </source>
</evidence>
<proteinExistence type="predicted"/>
<evidence type="ECO:0000313" key="2">
    <source>
        <dbReference type="Proteomes" id="UP001365542"/>
    </source>
</evidence>
<organism evidence="1 2">
    <name type="scientific">Orbilia ellipsospora</name>
    <dbReference type="NCBI Taxonomy" id="2528407"/>
    <lineage>
        <taxon>Eukaryota</taxon>
        <taxon>Fungi</taxon>
        <taxon>Dikarya</taxon>
        <taxon>Ascomycota</taxon>
        <taxon>Pezizomycotina</taxon>
        <taxon>Orbiliomycetes</taxon>
        <taxon>Orbiliales</taxon>
        <taxon>Orbiliaceae</taxon>
        <taxon>Orbilia</taxon>
    </lineage>
</organism>
<protein>
    <recommendedName>
        <fullName evidence="3">DUF1642 domain-containing protein</fullName>
    </recommendedName>
</protein>
<reference evidence="1 2" key="1">
    <citation type="submission" date="2019-10" db="EMBL/GenBank/DDBJ databases">
        <authorList>
            <person name="Palmer J.M."/>
        </authorList>
    </citation>
    <scope>NUCLEOTIDE SEQUENCE [LARGE SCALE GENOMIC DNA]</scope>
    <source>
        <strain evidence="1 2">TWF694</strain>
    </source>
</reference>
<gene>
    <name evidence="1" type="ORF">TWF694_005535</name>
</gene>